<gene>
    <name evidence="4" type="ORF">D0Y96_12095</name>
</gene>
<dbReference type="InterPro" id="IPR015943">
    <property type="entry name" value="WD40/YVTN_repeat-like_dom_sf"/>
</dbReference>
<keyword evidence="5" id="KW-1185">Reference proteome</keyword>
<comment type="caution">
    <text evidence="4">The sequence shown here is derived from an EMBL/GenBank/DDBJ whole genome shotgun (WGS) entry which is preliminary data.</text>
</comment>
<dbReference type="Proteomes" id="UP000264702">
    <property type="component" value="Unassembled WGS sequence"/>
</dbReference>
<protein>
    <submittedName>
        <fullName evidence="4">Lactonase family protein</fullName>
    </submittedName>
</protein>
<dbReference type="RefSeq" id="WP_117300216.1">
    <property type="nucleotide sequence ID" value="NZ_QVQT02000004.1"/>
</dbReference>
<dbReference type="GO" id="GO:0017057">
    <property type="term" value="F:6-phosphogluconolactonase activity"/>
    <property type="evidence" value="ECO:0007669"/>
    <property type="project" value="TreeGrafter"/>
</dbReference>
<evidence type="ECO:0000256" key="2">
    <source>
        <dbReference type="ARBA" id="ARBA00022526"/>
    </source>
</evidence>
<evidence type="ECO:0000256" key="3">
    <source>
        <dbReference type="SAM" id="MobiDB-lite"/>
    </source>
</evidence>
<dbReference type="OrthoDB" id="9790815at2"/>
<evidence type="ECO:0000256" key="1">
    <source>
        <dbReference type="ARBA" id="ARBA00005564"/>
    </source>
</evidence>
<evidence type="ECO:0000313" key="5">
    <source>
        <dbReference type="Proteomes" id="UP000264702"/>
    </source>
</evidence>
<organism evidence="4 5">
    <name type="scientific">Paracidobacterium acidisoli</name>
    <dbReference type="NCBI Taxonomy" id="2303751"/>
    <lineage>
        <taxon>Bacteria</taxon>
        <taxon>Pseudomonadati</taxon>
        <taxon>Acidobacteriota</taxon>
        <taxon>Terriglobia</taxon>
        <taxon>Terriglobales</taxon>
        <taxon>Acidobacteriaceae</taxon>
        <taxon>Paracidobacterium</taxon>
    </lineage>
</organism>
<name>A0A372IN32_9BACT</name>
<dbReference type="PANTHER" id="PTHR30344:SF1">
    <property type="entry name" value="6-PHOSPHOGLUCONOLACTONASE"/>
    <property type="match status" value="1"/>
</dbReference>
<dbReference type="Pfam" id="PF10282">
    <property type="entry name" value="Lactonase"/>
    <property type="match status" value="1"/>
</dbReference>
<dbReference type="InterPro" id="IPR050282">
    <property type="entry name" value="Cycloisomerase_2"/>
</dbReference>
<dbReference type="Gene3D" id="2.130.10.10">
    <property type="entry name" value="YVTN repeat-like/Quinoprotein amine dehydrogenase"/>
    <property type="match status" value="1"/>
</dbReference>
<dbReference type="InterPro" id="IPR011048">
    <property type="entry name" value="Haem_d1_sf"/>
</dbReference>
<dbReference type="InterPro" id="IPR019405">
    <property type="entry name" value="Lactonase_7-beta_prop"/>
</dbReference>
<dbReference type="SUPFAM" id="SSF51004">
    <property type="entry name" value="C-terminal (heme d1) domain of cytochrome cd1-nitrite reductase"/>
    <property type="match status" value="1"/>
</dbReference>
<reference evidence="4 5" key="1">
    <citation type="submission" date="2018-08" db="EMBL/GenBank/DDBJ databases">
        <title>Acidipila sp. 4G-K13, an acidobacterium isolated from forest soil.</title>
        <authorList>
            <person name="Gao Z.-H."/>
            <person name="Qiu L.-H."/>
        </authorList>
    </citation>
    <scope>NUCLEOTIDE SEQUENCE [LARGE SCALE GENOMIC DNA]</scope>
    <source>
        <strain evidence="4 5">4G-K13</strain>
    </source>
</reference>
<dbReference type="AlphaFoldDB" id="A0A372IN32"/>
<proteinExistence type="inferred from homology"/>
<sequence length="387" mass="41549">MPIIRRRDFIRGALAVPVAACFPWKNAAAEPKRTILFAGTQTSGTSKGIYAYHWNAAQGEPVLAGLAAESNNPTFLAIDPARKFLYAANELNQFEGQRSGAVSSFAIDLATAKLKPLNQITALGPGTCHVSTDHEGRSVFCANYTGGSASSFYVYPDGQLSQAVSHFQYTGHGPNPQRQEAPHAHRTTPSPDNRFLLVNDLGLDCIHIYHLNQTSARLTPNTPAQWNATPGSGPRALRFHPGGRWAYCVHELSNEVEALVWNAQAGTLKSLQKVKLVSDDYSGPAGAGSEVVITRDGAFAYAASRFADVITSFSVNRKTGLLTVLGRTTCGGKVPRHIALDPSEKWLLAANQESDNIAVFARDEKAGTLAGSGKSFPLSRPQCLVFA</sequence>
<dbReference type="PANTHER" id="PTHR30344">
    <property type="entry name" value="6-PHOSPHOGLUCONOLACTONASE-RELATED"/>
    <property type="match status" value="1"/>
</dbReference>
<dbReference type="PROSITE" id="PS51318">
    <property type="entry name" value="TAT"/>
    <property type="match status" value="1"/>
</dbReference>
<accession>A0A372IN32</accession>
<dbReference type="GO" id="GO:0006006">
    <property type="term" value="P:glucose metabolic process"/>
    <property type="evidence" value="ECO:0007669"/>
    <property type="project" value="UniProtKB-KW"/>
</dbReference>
<dbReference type="EMBL" id="QVQT01000004">
    <property type="protein sequence ID" value="RFU16151.1"/>
    <property type="molecule type" value="Genomic_DNA"/>
</dbReference>
<feature type="region of interest" description="Disordered" evidence="3">
    <location>
        <begin position="168"/>
        <end position="191"/>
    </location>
</feature>
<dbReference type="InterPro" id="IPR006311">
    <property type="entry name" value="TAT_signal"/>
</dbReference>
<comment type="similarity">
    <text evidence="1">Belongs to the cycloisomerase 2 family.</text>
</comment>
<keyword evidence="2" id="KW-0119">Carbohydrate metabolism</keyword>
<evidence type="ECO:0000313" key="4">
    <source>
        <dbReference type="EMBL" id="RFU16151.1"/>
    </source>
</evidence>
<keyword evidence="2" id="KW-0313">Glucose metabolism</keyword>